<dbReference type="AlphaFoldDB" id="A8DVF9"/>
<dbReference type="PROSITE" id="PS50950">
    <property type="entry name" value="ZF_THAP"/>
    <property type="match status" value="1"/>
</dbReference>
<keyword evidence="1" id="KW-0479">Metal-binding</keyword>
<protein>
    <recommendedName>
        <fullName evidence="7">THAP-type domain-containing protein</fullName>
    </recommendedName>
</protein>
<evidence type="ECO:0000259" key="7">
    <source>
        <dbReference type="PROSITE" id="PS50950"/>
    </source>
</evidence>
<feature type="compositionally biased region" description="Basic and acidic residues" evidence="6">
    <location>
        <begin position="1"/>
        <end position="15"/>
    </location>
</feature>
<keyword evidence="9" id="KW-1185">Reference proteome</keyword>
<evidence type="ECO:0000256" key="3">
    <source>
        <dbReference type="ARBA" id="ARBA00022833"/>
    </source>
</evidence>
<dbReference type="EMBL" id="DS478132">
    <property type="protein sequence ID" value="EDO25800.1"/>
    <property type="molecule type" value="Genomic_DNA"/>
</dbReference>
<dbReference type="GO" id="GO:0043565">
    <property type="term" value="F:sequence-specific DNA binding"/>
    <property type="evidence" value="ECO:0007669"/>
    <property type="project" value="InterPro"/>
</dbReference>
<keyword evidence="2 5" id="KW-0863">Zinc-finger</keyword>
<dbReference type="InterPro" id="IPR038441">
    <property type="entry name" value="THAP_Znf_sf"/>
</dbReference>
<evidence type="ECO:0000256" key="6">
    <source>
        <dbReference type="SAM" id="MobiDB-lite"/>
    </source>
</evidence>
<gene>
    <name evidence="8" type="ORF">NEMVEDRAFT_v1g225694</name>
</gene>
<evidence type="ECO:0000256" key="5">
    <source>
        <dbReference type="PROSITE-ProRule" id="PRU00309"/>
    </source>
</evidence>
<evidence type="ECO:0000256" key="2">
    <source>
        <dbReference type="ARBA" id="ARBA00022771"/>
    </source>
</evidence>
<evidence type="ECO:0000256" key="4">
    <source>
        <dbReference type="ARBA" id="ARBA00023125"/>
    </source>
</evidence>
<dbReference type="SMART" id="SM00980">
    <property type="entry name" value="THAP"/>
    <property type="match status" value="1"/>
</dbReference>
<feature type="non-terminal residue" evidence="8">
    <location>
        <position position="129"/>
    </location>
</feature>
<dbReference type="HOGENOM" id="CLU_1954233_0_0_1"/>
<dbReference type="InterPro" id="IPR006612">
    <property type="entry name" value="THAP_Znf"/>
</dbReference>
<feature type="domain" description="THAP-type" evidence="7">
    <location>
        <begin position="20"/>
        <end position="113"/>
    </location>
</feature>
<sequence length="129" mass="15035">MADRESKTCDGDPRDKRKNKGRFCVAGLPNNVSCKNTSYTDNISMHNFPKDRKLRHEWEKFVRKHRPDFRARGDNISLCSDHFKKECYDGPKLNVGNLKFNRRLIPGSIPTEDGCKKTEEEPSAREQRH</sequence>
<reference evidence="8 9" key="1">
    <citation type="journal article" date="2007" name="Science">
        <title>Sea anemone genome reveals ancestral eumetazoan gene repertoire and genomic organization.</title>
        <authorList>
            <person name="Putnam N.H."/>
            <person name="Srivastava M."/>
            <person name="Hellsten U."/>
            <person name="Dirks B."/>
            <person name="Chapman J."/>
            <person name="Salamov A."/>
            <person name="Terry A."/>
            <person name="Shapiro H."/>
            <person name="Lindquist E."/>
            <person name="Kapitonov V.V."/>
            <person name="Jurka J."/>
            <person name="Genikhovich G."/>
            <person name="Grigoriev I.V."/>
            <person name="Lucas S.M."/>
            <person name="Steele R.E."/>
            <person name="Finnerty J.R."/>
            <person name="Technau U."/>
            <person name="Martindale M.Q."/>
            <person name="Rokhsar D.S."/>
        </authorList>
    </citation>
    <scope>NUCLEOTIDE SEQUENCE [LARGE SCALE GENOMIC DNA]</scope>
    <source>
        <strain evidence="9">CH2 X CH6</strain>
    </source>
</reference>
<dbReference type="InterPro" id="IPR026516">
    <property type="entry name" value="THAP1/10"/>
</dbReference>
<proteinExistence type="predicted"/>
<dbReference type="PANTHER" id="PTHR46600:SF11">
    <property type="entry name" value="THAP DOMAIN-CONTAINING PROTEIN 10"/>
    <property type="match status" value="1"/>
</dbReference>
<dbReference type="InParanoid" id="A8DVF9"/>
<keyword evidence="3" id="KW-0862">Zinc</keyword>
<dbReference type="Pfam" id="PF05485">
    <property type="entry name" value="THAP"/>
    <property type="match status" value="1"/>
</dbReference>
<evidence type="ECO:0000256" key="1">
    <source>
        <dbReference type="ARBA" id="ARBA00022723"/>
    </source>
</evidence>
<accession>A8DVF9</accession>
<dbReference type="PANTHER" id="PTHR46600">
    <property type="entry name" value="THAP DOMAIN-CONTAINING"/>
    <property type="match status" value="1"/>
</dbReference>
<name>A8DVF9_NEMVE</name>
<feature type="region of interest" description="Disordered" evidence="6">
    <location>
        <begin position="1"/>
        <end position="21"/>
    </location>
</feature>
<evidence type="ECO:0000313" key="9">
    <source>
        <dbReference type="Proteomes" id="UP000001593"/>
    </source>
</evidence>
<feature type="region of interest" description="Disordered" evidence="6">
    <location>
        <begin position="105"/>
        <end position="129"/>
    </location>
</feature>
<dbReference type="PhylomeDB" id="A8DVF9"/>
<evidence type="ECO:0000313" key="8">
    <source>
        <dbReference type="EMBL" id="EDO25800.1"/>
    </source>
</evidence>
<dbReference type="SMART" id="SM00692">
    <property type="entry name" value="DM3"/>
    <property type="match status" value="1"/>
</dbReference>
<feature type="compositionally biased region" description="Basic and acidic residues" evidence="6">
    <location>
        <begin position="113"/>
        <end position="129"/>
    </location>
</feature>
<keyword evidence="4 5" id="KW-0238">DNA-binding</keyword>
<dbReference type="Proteomes" id="UP000001593">
    <property type="component" value="Unassembled WGS sequence"/>
</dbReference>
<dbReference type="eggNOG" id="ENOG502SDT3">
    <property type="taxonomic scope" value="Eukaryota"/>
</dbReference>
<dbReference type="GO" id="GO:0008270">
    <property type="term" value="F:zinc ion binding"/>
    <property type="evidence" value="ECO:0007669"/>
    <property type="project" value="UniProtKB-KW"/>
</dbReference>
<organism evidence="8 9">
    <name type="scientific">Nematostella vectensis</name>
    <name type="common">Starlet sea anemone</name>
    <dbReference type="NCBI Taxonomy" id="45351"/>
    <lineage>
        <taxon>Eukaryota</taxon>
        <taxon>Metazoa</taxon>
        <taxon>Cnidaria</taxon>
        <taxon>Anthozoa</taxon>
        <taxon>Hexacorallia</taxon>
        <taxon>Actiniaria</taxon>
        <taxon>Edwardsiidae</taxon>
        <taxon>Nematostella</taxon>
    </lineage>
</organism>
<dbReference type="Gene3D" id="6.20.210.20">
    <property type="entry name" value="THAP domain"/>
    <property type="match status" value="1"/>
</dbReference>
<dbReference type="SUPFAM" id="SSF57716">
    <property type="entry name" value="Glucocorticoid receptor-like (DNA-binding domain)"/>
    <property type="match status" value="1"/>
</dbReference>